<evidence type="ECO:0000256" key="6">
    <source>
        <dbReference type="ARBA" id="ARBA00022737"/>
    </source>
</evidence>
<keyword evidence="5" id="KW-0963">Cytoplasm</keyword>
<dbReference type="SMART" id="SM00185">
    <property type="entry name" value="ARM"/>
    <property type="match status" value="2"/>
</dbReference>
<evidence type="ECO:0000313" key="15">
    <source>
        <dbReference type="Proteomes" id="UP001152888"/>
    </source>
</evidence>
<evidence type="ECO:0000259" key="13">
    <source>
        <dbReference type="Pfam" id="PF04871"/>
    </source>
</evidence>
<dbReference type="GO" id="GO:0012507">
    <property type="term" value="C:ER to Golgi transport vesicle membrane"/>
    <property type="evidence" value="ECO:0007669"/>
    <property type="project" value="TreeGrafter"/>
</dbReference>
<evidence type="ECO:0000256" key="10">
    <source>
        <dbReference type="SAM" id="Coils"/>
    </source>
</evidence>
<dbReference type="InterPro" id="IPR041209">
    <property type="entry name" value="P115_Arm_rpt"/>
</dbReference>
<feature type="domain" description="Vesicle tethering protein Uso1/P115-like head" evidence="12">
    <location>
        <begin position="350"/>
        <end position="633"/>
    </location>
</feature>
<organism evidence="14 15">
    <name type="scientific">Acanthoscelides obtectus</name>
    <name type="common">Bean weevil</name>
    <name type="synonym">Bruchus obtectus</name>
    <dbReference type="NCBI Taxonomy" id="200917"/>
    <lineage>
        <taxon>Eukaryota</taxon>
        <taxon>Metazoa</taxon>
        <taxon>Ecdysozoa</taxon>
        <taxon>Arthropoda</taxon>
        <taxon>Hexapoda</taxon>
        <taxon>Insecta</taxon>
        <taxon>Pterygota</taxon>
        <taxon>Neoptera</taxon>
        <taxon>Endopterygota</taxon>
        <taxon>Coleoptera</taxon>
        <taxon>Polyphaga</taxon>
        <taxon>Cucujiformia</taxon>
        <taxon>Chrysomeloidea</taxon>
        <taxon>Chrysomelidae</taxon>
        <taxon>Bruchinae</taxon>
        <taxon>Bruchini</taxon>
        <taxon>Acanthoscelides</taxon>
    </lineage>
</organism>
<dbReference type="GO" id="GO:0048280">
    <property type="term" value="P:vesicle fusion with Golgi apparatus"/>
    <property type="evidence" value="ECO:0007669"/>
    <property type="project" value="InterPro"/>
</dbReference>
<feature type="coiled-coil region" evidence="10">
    <location>
        <begin position="656"/>
        <end position="778"/>
    </location>
</feature>
<evidence type="ECO:0000256" key="7">
    <source>
        <dbReference type="ARBA" id="ARBA00023034"/>
    </source>
</evidence>
<evidence type="ECO:0000256" key="4">
    <source>
        <dbReference type="ARBA" id="ARBA00018243"/>
    </source>
</evidence>
<dbReference type="Gene3D" id="1.25.10.10">
    <property type="entry name" value="Leucine-rich Repeat Variant"/>
    <property type="match status" value="1"/>
</dbReference>
<name>A0A9P0P516_ACAOB</name>
<dbReference type="GO" id="GO:0005783">
    <property type="term" value="C:endoplasmic reticulum"/>
    <property type="evidence" value="ECO:0007669"/>
    <property type="project" value="TreeGrafter"/>
</dbReference>
<dbReference type="GO" id="GO:0045056">
    <property type="term" value="P:transcytosis"/>
    <property type="evidence" value="ECO:0007669"/>
    <property type="project" value="TreeGrafter"/>
</dbReference>
<dbReference type="Proteomes" id="UP001152888">
    <property type="component" value="Unassembled WGS sequence"/>
</dbReference>
<dbReference type="GO" id="GO:0005795">
    <property type="term" value="C:Golgi stack"/>
    <property type="evidence" value="ECO:0007669"/>
    <property type="project" value="TreeGrafter"/>
</dbReference>
<evidence type="ECO:0000256" key="1">
    <source>
        <dbReference type="ARBA" id="ARBA00004395"/>
    </source>
</evidence>
<dbReference type="Pfam" id="PF04871">
    <property type="entry name" value="Uso1_p115_C"/>
    <property type="match status" value="1"/>
</dbReference>
<dbReference type="InterPro" id="IPR016024">
    <property type="entry name" value="ARM-type_fold"/>
</dbReference>
<accession>A0A9P0P516</accession>
<keyword evidence="6" id="KW-0677">Repeat</keyword>
<dbReference type="GO" id="GO:0006888">
    <property type="term" value="P:endoplasmic reticulum to Golgi vesicle-mediated transport"/>
    <property type="evidence" value="ECO:0007669"/>
    <property type="project" value="TreeGrafter"/>
</dbReference>
<reference evidence="14" key="1">
    <citation type="submission" date="2022-03" db="EMBL/GenBank/DDBJ databases">
        <authorList>
            <person name="Sayadi A."/>
        </authorList>
    </citation>
    <scope>NUCLEOTIDE SEQUENCE</scope>
</reference>
<gene>
    <name evidence="14" type="ORF">ACAOBT_LOCUS8993</name>
</gene>
<feature type="region of interest" description="Disordered" evidence="11">
    <location>
        <begin position="1"/>
        <end position="23"/>
    </location>
</feature>
<dbReference type="PANTHER" id="PTHR10013">
    <property type="entry name" value="GENERAL VESICULAR TRANSPORT FACTOR P115"/>
    <property type="match status" value="1"/>
</dbReference>
<evidence type="ECO:0000256" key="2">
    <source>
        <dbReference type="ARBA" id="ARBA00004496"/>
    </source>
</evidence>
<comment type="caution">
    <text evidence="14">The sequence shown here is derived from an EMBL/GenBank/DDBJ whole genome shotgun (WGS) entry which is preliminary data.</text>
</comment>
<feature type="coiled-coil region" evidence="10">
    <location>
        <begin position="803"/>
        <end position="830"/>
    </location>
</feature>
<evidence type="ECO:0000256" key="5">
    <source>
        <dbReference type="ARBA" id="ARBA00022490"/>
    </source>
</evidence>
<dbReference type="InterPro" id="IPR006953">
    <property type="entry name" value="Vesicle_Uso1_P115_head"/>
</dbReference>
<dbReference type="InterPro" id="IPR011989">
    <property type="entry name" value="ARM-like"/>
</dbReference>
<dbReference type="GO" id="GO:0000139">
    <property type="term" value="C:Golgi membrane"/>
    <property type="evidence" value="ECO:0007669"/>
    <property type="project" value="UniProtKB-SubCell"/>
</dbReference>
<dbReference type="AlphaFoldDB" id="A0A9P0P516"/>
<dbReference type="Pfam" id="PF04869">
    <property type="entry name" value="Uso1_p115_head"/>
    <property type="match status" value="1"/>
</dbReference>
<evidence type="ECO:0000256" key="11">
    <source>
        <dbReference type="SAM" id="MobiDB-lite"/>
    </source>
</evidence>
<dbReference type="InterPro" id="IPR024095">
    <property type="entry name" value="Vesicle_P115"/>
</dbReference>
<dbReference type="SUPFAM" id="SSF48371">
    <property type="entry name" value="ARM repeat"/>
    <property type="match status" value="1"/>
</dbReference>
<comment type="similarity">
    <text evidence="3">Belongs to the VDP/USO1/EDE1 family.</text>
</comment>
<protein>
    <recommendedName>
        <fullName evidence="4">General vesicular transport factor p115</fullName>
    </recommendedName>
</protein>
<evidence type="ECO:0000259" key="12">
    <source>
        <dbReference type="Pfam" id="PF04869"/>
    </source>
</evidence>
<keyword evidence="15" id="KW-1185">Reference proteome</keyword>
<proteinExistence type="inferred from homology"/>
<dbReference type="InterPro" id="IPR006955">
    <property type="entry name" value="Uso1_p115_C"/>
</dbReference>
<feature type="region of interest" description="Disordered" evidence="11">
    <location>
        <begin position="853"/>
        <end position="877"/>
    </location>
</feature>
<keyword evidence="9" id="KW-0472">Membrane</keyword>
<evidence type="ECO:0000256" key="9">
    <source>
        <dbReference type="ARBA" id="ARBA00023136"/>
    </source>
</evidence>
<dbReference type="OrthoDB" id="198977at2759"/>
<feature type="domain" description="Uso1/p115-like vesicle tethering protein C-terminal" evidence="13">
    <location>
        <begin position="745"/>
        <end position="872"/>
    </location>
</feature>
<feature type="compositionally biased region" description="Acidic residues" evidence="11">
    <location>
        <begin position="857"/>
        <end position="877"/>
    </location>
</feature>
<sequence length="877" mass="98360">MEYFRSGLKSVLGAPPPGTQPTGAETVERLVNRVSTSTLLEDRRDACRALKALSKKYRLEVGAQGMDILTQVLELDRSDCEIVGYCLDTLCNITSSEVFEEESENNINKQVNVGEQFTEMFLKNPENVTLVLSFLEEYDFRVRWPAVKLMTSLVMSKPKEVQDIILVSPMGVSKLMDLLLENREVVRNDALLLLINLTKSNANIQKIVAFENAFDRLFDIIKDEGWTDGWIVVEDCLLLILNLLRNNTSNINFFKEGSYIQKLTPMFELPANLEEVGWSPQKVSNFHCLLQVIRTLVSPNNPVQIITACQKTMRNTNLLETLCNILMANGVPADILTETINTVGEVIRGNLTNQEYFSNVLAPSTPPRPAIVVLLMSMVNEKQPFSLRCAVLYCFECFLFKNEIGQELVVQTLLPSNTATTALTTGQLLCSGLFSNDHLSNWFSAVALSHCLNENPAQKEQLLRVLLATNLGAQPVSLLHQCAIFLQHTSKLQAKIGVLMLLANWMAHCPPAVKVFLNVPGAMAFLTAQTSASEYDSNEELLQGLCAFLMGLCVAFNDNSLPNYSKENLSQLIEKRVGIETYCKKLGEISRHEVYSKAAKQPQIKAQHSSELLLEFEFCKLFKNLEGVIIQALGVQRDLSNGLSELSLTEHENALLLQYKELIRDQDKKLQDMQRNINSLQRRNQELEAKLQELQETNTQLTDQNTLLKAQLSASGTTAQSSVPLVPQPNAAYQDMNEALLTKIANLEQENRTKDESLERMRSLLDKKIEELQLVNNNQMQNGSAVSSQDAASQATTSYSDMNEALLGKIEKLIQDNKEKDEELDRIKKDQDSLLDLLTDQETKLATYKTRLRELGDTVEDDDGDSDNNSEELVNEA</sequence>
<dbReference type="FunFam" id="1.25.10.10:FF:000394">
    <property type="entry name" value="general vesicular transport factor p115"/>
    <property type="match status" value="1"/>
</dbReference>
<comment type="subcellular location">
    <subcellularLocation>
        <location evidence="2">Cytoplasm</location>
    </subcellularLocation>
    <subcellularLocation>
        <location evidence="1">Golgi apparatus membrane</location>
        <topology evidence="1">Peripheral membrane protein</topology>
    </subcellularLocation>
</comment>
<dbReference type="EMBL" id="CAKOFQ010006776">
    <property type="protein sequence ID" value="CAH1970569.1"/>
    <property type="molecule type" value="Genomic_DNA"/>
</dbReference>
<evidence type="ECO:0000313" key="14">
    <source>
        <dbReference type="EMBL" id="CAH1970569.1"/>
    </source>
</evidence>
<dbReference type="PANTHER" id="PTHR10013:SF0">
    <property type="entry name" value="GENERAL VESICULAR TRANSPORT FACTOR P115"/>
    <property type="match status" value="1"/>
</dbReference>
<dbReference type="Pfam" id="PF18770">
    <property type="entry name" value="Arm_vescicular"/>
    <property type="match status" value="1"/>
</dbReference>
<keyword evidence="7" id="KW-0333">Golgi apparatus</keyword>
<dbReference type="InterPro" id="IPR000225">
    <property type="entry name" value="Armadillo"/>
</dbReference>
<evidence type="ECO:0000256" key="3">
    <source>
        <dbReference type="ARBA" id="ARBA00006960"/>
    </source>
</evidence>
<dbReference type="GO" id="GO:0006886">
    <property type="term" value="P:intracellular protein transport"/>
    <property type="evidence" value="ECO:0007669"/>
    <property type="project" value="InterPro"/>
</dbReference>
<evidence type="ECO:0000256" key="8">
    <source>
        <dbReference type="ARBA" id="ARBA00023054"/>
    </source>
</evidence>
<dbReference type="GO" id="GO:0048211">
    <property type="term" value="P:Golgi vesicle docking"/>
    <property type="evidence" value="ECO:0007669"/>
    <property type="project" value="TreeGrafter"/>
</dbReference>
<keyword evidence="8 10" id="KW-0175">Coiled coil</keyword>